<feature type="active site" description="Nucleophile" evidence="4">
    <location>
        <position position="325"/>
    </location>
</feature>
<evidence type="ECO:0000256" key="7">
    <source>
        <dbReference type="SAM" id="MobiDB-lite"/>
    </source>
</evidence>
<feature type="compositionally biased region" description="Low complexity" evidence="7">
    <location>
        <begin position="60"/>
        <end position="78"/>
    </location>
</feature>
<gene>
    <name evidence="11" type="ORF">DM48_5498</name>
</gene>
<dbReference type="SUPFAM" id="SSF49785">
    <property type="entry name" value="Galactose-binding domain-like"/>
    <property type="match status" value="1"/>
</dbReference>
<dbReference type="InterPro" id="IPR017853">
    <property type="entry name" value="GH"/>
</dbReference>
<organism evidence="11 12">
    <name type="scientific">Burkholderia gladioli</name>
    <name type="common">Pseudomonas marginata</name>
    <name type="synonym">Phytomonas marginata</name>
    <dbReference type="NCBI Taxonomy" id="28095"/>
    <lineage>
        <taxon>Bacteria</taxon>
        <taxon>Pseudomonadati</taxon>
        <taxon>Pseudomonadota</taxon>
        <taxon>Betaproteobacteria</taxon>
        <taxon>Burkholderiales</taxon>
        <taxon>Burkholderiaceae</taxon>
        <taxon>Burkholderia</taxon>
    </lineage>
</organism>
<dbReference type="EC" id="3.2.1.23" evidence="5"/>
<dbReference type="InterPro" id="IPR026283">
    <property type="entry name" value="B-gal_1-like"/>
</dbReference>
<feature type="region of interest" description="Disordered" evidence="7">
    <location>
        <begin position="59"/>
        <end position="79"/>
    </location>
</feature>
<sequence length="693" mass="75122">MGWIPADRVTALNNKTGGNHIAADITRAGMATSRRNFLALTSLMPVLAACGGGDDGNDGGATPLSAGSTGSASSSAAAIEPRPSVRARHTFSFSSDGAQFLLDKQAFQIRSGEMHPARIPVEYWRHRIRMAKAMGMNTIALYIMWNYHESEPGVFDFQTDNRDIVAFIRLCQDEDMWVLLRPGPYVCGEWDLGGLPSYLLRYSDIQLRVDSATDARYMAAVSRYIARLVPMIAPLLVSSGGPILMIQIENEFGSYANDPAYMEEVRQLWVQGGINGPFYTEDGLTQLEQNQSNVKGGAIALSDGTADGIAAARARYPDVPAMAGEVYPGWLTHWGDPVLQGTATDISATLDALMSRKLSFNLYVIHGGTSFGFFSGANTDTGSGEYQPDITSYDYAAPISEQGVATEHYTRYRKLIGGYLRAPLPAVPDPVPTLARTDTITPAPFASLWDNLPAAVPAASTERPQPFEMYGQAFGLALYRKTLPAYAGGVLTVSEVHDYATVFIGGQYAGGISRAALPADYARSFNLTHHQPLSLPAGPANSPAPVLDLLVEGMGRVNYGHAMVDRKGILESVSLQSGGGSQELLGWEVRLLPLDAGFLAGLRPVVSDPRRGGLFFRTTFQLDASADTYLDMSRWTKGHVWVNGRHLGRYWAIGPQHRLYCPAPWLRQGSNEVLVFDLHQTDSQPIAFAATLA</sequence>
<evidence type="ECO:0000256" key="4">
    <source>
        <dbReference type="PIRSR" id="PIRSR006336-1"/>
    </source>
</evidence>
<evidence type="ECO:0000256" key="3">
    <source>
        <dbReference type="ARBA" id="ARBA00023295"/>
    </source>
</evidence>
<keyword evidence="2 5" id="KW-0378">Hydrolase</keyword>
<reference evidence="11 12" key="1">
    <citation type="submission" date="2014-04" db="EMBL/GenBank/DDBJ databases">
        <authorList>
            <person name="Bishop-Lilly K.A."/>
            <person name="Broomall S.M."/>
            <person name="Chain P.S."/>
            <person name="Chertkov O."/>
            <person name="Coyne S.R."/>
            <person name="Daligault H.E."/>
            <person name="Davenport K.W."/>
            <person name="Erkkila T."/>
            <person name="Frey K.G."/>
            <person name="Gibbons H.S."/>
            <person name="Gu W."/>
            <person name="Jaissle J."/>
            <person name="Johnson S.L."/>
            <person name="Koroleva G.I."/>
            <person name="Ladner J.T."/>
            <person name="Lo C.-C."/>
            <person name="Minogue T.D."/>
            <person name="Munk C."/>
            <person name="Palacios G.F."/>
            <person name="Redden C.L."/>
            <person name="Rosenzweig C.N."/>
            <person name="Scholz M.B."/>
            <person name="Teshima H."/>
            <person name="Xu Y."/>
        </authorList>
    </citation>
    <scope>NUCLEOTIDE SEQUENCE [LARGE SCALE GENOMIC DNA]</scope>
    <source>
        <strain evidence="12">gladioli</strain>
    </source>
</reference>
<feature type="domain" description="Beta-galactosidase 1-like first all-beta" evidence="9">
    <location>
        <begin position="464"/>
        <end position="589"/>
    </location>
</feature>
<accession>A0AAW3ETJ9</accession>
<evidence type="ECO:0000313" key="11">
    <source>
        <dbReference type="EMBL" id="KGC10114.1"/>
    </source>
</evidence>
<dbReference type="Pfam" id="PF01301">
    <property type="entry name" value="Glyco_hydro_35"/>
    <property type="match status" value="1"/>
</dbReference>
<comment type="similarity">
    <text evidence="1 6">Belongs to the glycosyl hydrolase 35 family.</text>
</comment>
<evidence type="ECO:0000256" key="1">
    <source>
        <dbReference type="ARBA" id="ARBA00009809"/>
    </source>
</evidence>
<dbReference type="SUPFAM" id="SSF51445">
    <property type="entry name" value="(Trans)glycosidases"/>
    <property type="match status" value="1"/>
</dbReference>
<comment type="catalytic activity">
    <reaction evidence="5">
        <text>Hydrolysis of terminal non-reducing beta-D-galactose residues in beta-D-galactosides.</text>
        <dbReference type="EC" id="3.2.1.23"/>
    </reaction>
</comment>
<dbReference type="InterPro" id="IPR048912">
    <property type="entry name" value="BetaGal1-like_ABD1"/>
</dbReference>
<evidence type="ECO:0000256" key="6">
    <source>
        <dbReference type="RuleBase" id="RU003679"/>
    </source>
</evidence>
<dbReference type="InterPro" id="IPR031330">
    <property type="entry name" value="Gly_Hdrlase_35_cat"/>
</dbReference>
<dbReference type="Pfam" id="PF21317">
    <property type="entry name" value="BetaGal_ABD_1"/>
    <property type="match status" value="1"/>
</dbReference>
<dbReference type="PIRSF" id="PIRSF006336">
    <property type="entry name" value="B-gal"/>
    <property type="match status" value="1"/>
</dbReference>
<dbReference type="Proteomes" id="UP000029590">
    <property type="component" value="Unassembled WGS sequence"/>
</dbReference>
<dbReference type="KEGG" id="bgo:BM43_3418"/>
<dbReference type="InterPro" id="IPR048913">
    <property type="entry name" value="BetaGal_gal-bd"/>
</dbReference>
<evidence type="ECO:0000259" key="10">
    <source>
        <dbReference type="Pfam" id="PF21467"/>
    </source>
</evidence>
<protein>
    <recommendedName>
        <fullName evidence="5">Beta-galactosidase</fullName>
        <ecNumber evidence="5">3.2.1.23</ecNumber>
    </recommendedName>
</protein>
<evidence type="ECO:0000256" key="2">
    <source>
        <dbReference type="ARBA" id="ARBA00022801"/>
    </source>
</evidence>
<dbReference type="EMBL" id="JPGG01000018">
    <property type="protein sequence ID" value="KGC10114.1"/>
    <property type="molecule type" value="Genomic_DNA"/>
</dbReference>
<dbReference type="AlphaFoldDB" id="A0AAW3ETJ9"/>
<dbReference type="PRINTS" id="PR00742">
    <property type="entry name" value="GLHYDRLASE35"/>
</dbReference>
<evidence type="ECO:0000259" key="8">
    <source>
        <dbReference type="Pfam" id="PF01301"/>
    </source>
</evidence>
<dbReference type="InterPro" id="IPR001944">
    <property type="entry name" value="Glycoside_Hdrlase_35"/>
</dbReference>
<dbReference type="InterPro" id="IPR019801">
    <property type="entry name" value="Glyco_hydro_35_CS"/>
</dbReference>
<dbReference type="Pfam" id="PF21467">
    <property type="entry name" value="BetaGal_gal-bd"/>
    <property type="match status" value="1"/>
</dbReference>
<dbReference type="GO" id="GO:0004565">
    <property type="term" value="F:beta-galactosidase activity"/>
    <property type="evidence" value="ECO:0007669"/>
    <property type="project" value="UniProtKB-EC"/>
</dbReference>
<evidence type="ECO:0000256" key="5">
    <source>
        <dbReference type="RuleBase" id="RU000675"/>
    </source>
</evidence>
<evidence type="ECO:0000259" key="9">
    <source>
        <dbReference type="Pfam" id="PF21317"/>
    </source>
</evidence>
<dbReference type="PROSITE" id="PS01182">
    <property type="entry name" value="GLYCOSYL_HYDROL_F35"/>
    <property type="match status" value="1"/>
</dbReference>
<dbReference type="GO" id="GO:0005975">
    <property type="term" value="P:carbohydrate metabolic process"/>
    <property type="evidence" value="ECO:0007669"/>
    <property type="project" value="InterPro"/>
</dbReference>
<proteinExistence type="inferred from homology"/>
<feature type="active site" description="Proton donor" evidence="4">
    <location>
        <position position="251"/>
    </location>
</feature>
<keyword evidence="3 5" id="KW-0326">Glycosidase</keyword>
<comment type="caution">
    <text evidence="11">The sequence shown here is derived from an EMBL/GenBank/DDBJ whole genome shotgun (WGS) entry which is preliminary data.</text>
</comment>
<feature type="domain" description="Glycoside hydrolase 35 catalytic" evidence="8">
    <location>
        <begin position="99"/>
        <end position="417"/>
    </location>
</feature>
<dbReference type="PANTHER" id="PTHR23421">
    <property type="entry name" value="BETA-GALACTOSIDASE RELATED"/>
    <property type="match status" value="1"/>
</dbReference>
<name>A0AAW3ETJ9_BURGA</name>
<dbReference type="Gene3D" id="2.60.120.260">
    <property type="entry name" value="Galactose-binding domain-like"/>
    <property type="match status" value="2"/>
</dbReference>
<dbReference type="InterPro" id="IPR008979">
    <property type="entry name" value="Galactose-bd-like_sf"/>
</dbReference>
<feature type="domain" description="Beta-galactosidase galactose-binding" evidence="10">
    <location>
        <begin position="614"/>
        <end position="671"/>
    </location>
</feature>
<evidence type="ECO:0000313" key="12">
    <source>
        <dbReference type="Proteomes" id="UP000029590"/>
    </source>
</evidence>
<dbReference type="Gene3D" id="3.20.20.80">
    <property type="entry name" value="Glycosidases"/>
    <property type="match status" value="1"/>
</dbReference>